<dbReference type="InterPro" id="IPR019775">
    <property type="entry name" value="WD40_repeat_CS"/>
</dbReference>
<dbReference type="SUPFAM" id="SSF50998">
    <property type="entry name" value="Quinoprotein alcohol dehydrogenase-like"/>
    <property type="match status" value="1"/>
</dbReference>
<comment type="caution">
    <text evidence="7">The sequence shown here is derived from an EMBL/GenBank/DDBJ whole genome shotgun (WGS) entry which is preliminary data.</text>
</comment>
<dbReference type="InterPro" id="IPR015943">
    <property type="entry name" value="WD40/YVTN_repeat-like_dom_sf"/>
</dbReference>
<keyword evidence="5" id="KW-1133">Transmembrane helix</keyword>
<feature type="compositionally biased region" description="Basic residues" evidence="4">
    <location>
        <begin position="55"/>
        <end position="66"/>
    </location>
</feature>
<evidence type="ECO:0000256" key="1">
    <source>
        <dbReference type="ARBA" id="ARBA00022574"/>
    </source>
</evidence>
<protein>
    <submittedName>
        <fullName evidence="7">AAA family ATPase</fullName>
    </submittedName>
</protein>
<feature type="transmembrane region" description="Helical" evidence="5">
    <location>
        <begin position="528"/>
        <end position="547"/>
    </location>
</feature>
<sequence length="1594" mass="170180">MSEETEPEPAEPNRDEQWNGDDEQADGDGRAVGAPSGRSRSADDAPTGDSGLAERKRRMGAGMRSRLRRWARATGAGVRRATPVTIMGVLAAGSFATLLGPQVGWEVLAAVGGNVLTDVVKGAVERIRPGASREQTLDAVQQRIVATLAEGGERAAALRADIARLLKEVGGVDELLREVLAEQEDLRWELIEGLTSLSEEFDEFRFLLWEILRAVQDSDDRDTARHEQLLDRLHRLELQGYQVQLAVEAGPRRAPSERPPSPYPPWRGERPYRGLAAFQQGDAGLFHGRAQATAELLGIVARAVEPGALGMVMVTGASGVGKSSLLRAGLLPALAAGTPVAAARWPRIVLTPEQYGSPLRGLAVELAALAEKSNQRALLEQLTAEPGGAGFLVAEAVLAEARRSPAGHLVGEDRRLVLVVDQFEHLFGTDGPGEAEAFVAALHAAAVPLPDGGVPPALVVLGMRGDQLDHCAQYAVLRRVQQENQFVLGPMEEADLRRAIVGQATAAGLRVEDGLVPMVLDELRSRELAGFGAGTLPLVAQAMLLTWEKREEGWLTCRGYELSGGVRRAVENSAEEVFGELEPEERDVATQALRQMMFVGGDGQPVSRRVALESLPASALPTLRRFEEKRLLVIGDGAVEPAHHVLLKAWSRLRRWFEADSEEWKLYGRLVDDAARWARSTTSSGSGFLYTGRRLETVRSAERRWAADPGRFPVLEAQQRDFLEASAAADRRRRVVLSSIAALVVMALVAIVGAAVVSGRSRAELTGELSRRLAASSAREEDPVVAALLAAAAWRVSPTDEARYGLRAVLAGRHRGTLTVPLGSIEAVAVSRDGRMLATASRDSLIRLWDLSTHRPIGRPLALHAGPVTAVAFGADGRTVVSAGEDRTVQVWDLERGRRAAPITVPGTGPIVLGPDGARFFTGTQLWDRGLRRPLGDPLEVEASGAVFGPDGRMMATSDSEGGVRIWDTYLDHQFGPVLTGAVRPLAFSRDGKLLLTTTGTERLRLWDVAGGEALGDRRGCAAGGAARVAAFRADYVIAVGCAGGAVKLWTVSGRALFEVDGHDGPVAAVAFSPDGTTLVGAAGGHVRLWDVRDPLLTFVGDRNTPVAVDRSGRRLATAAGRDGNEGVLLWDLVTGRTVALGGHGAWPGELVFSPDGRSLAAGGDGRVQLWDVASGEARGVLGDAGPVHSLAYSADGRSLVTASGGAGFTVRWWEMPGGRVLRTLTPKVPPSENLPAFGHLTLSPDLRVLASVQDGQSLRLWDLADGRPLGEPMGGHAGTIRAIAFSRDGRLVATADSDGVLRLWDTRTRRPVGEPWTGHTAEVVAVAFSEDGRTLASGGRDGTVRLWDVATRRQLGAPLTGPFEYAAGLTFLPGRGTLAAAEDTGTLDLWRVGEPPDPLAAVCATAGRAMTREEWKRYAPGADFQTVCGDQAPAVFPSAKDVHRPLPVITPKPTGSATVPATAAQFAGRYTLVLDNDETRAAFRREAPAQTYPLQQDLENTAARHRGDHPIALEATCPERSCALRLTGFAYTPSLTLSPTRNGIFRASVGPRTWTLHATTLTADRVTTFTLTYKITDPTHTYTGALGFRGARP</sequence>
<keyword evidence="5" id="KW-0472">Membrane</keyword>
<proteinExistence type="predicted"/>
<dbReference type="PANTHER" id="PTHR19879:SF9">
    <property type="entry name" value="TRANSCRIPTION INITIATION FACTOR TFIID SUBUNIT 5"/>
    <property type="match status" value="1"/>
</dbReference>
<feature type="repeat" description="WD" evidence="3">
    <location>
        <begin position="861"/>
        <end position="902"/>
    </location>
</feature>
<feature type="repeat" description="WD" evidence="3">
    <location>
        <begin position="1060"/>
        <end position="1093"/>
    </location>
</feature>
<feature type="repeat" description="WD" evidence="3">
    <location>
        <begin position="1317"/>
        <end position="1358"/>
    </location>
</feature>
<evidence type="ECO:0000313" key="8">
    <source>
        <dbReference type="Proteomes" id="UP001596496"/>
    </source>
</evidence>
<dbReference type="Pfam" id="PF20703">
    <property type="entry name" value="nSTAND1"/>
    <property type="match status" value="1"/>
</dbReference>
<dbReference type="InterPro" id="IPR036322">
    <property type="entry name" value="WD40_repeat_dom_sf"/>
</dbReference>
<keyword evidence="1 3" id="KW-0853">WD repeat</keyword>
<organism evidence="7 8">
    <name type="scientific">Sphaerisporangium rhizosphaerae</name>
    <dbReference type="NCBI Taxonomy" id="2269375"/>
    <lineage>
        <taxon>Bacteria</taxon>
        <taxon>Bacillati</taxon>
        <taxon>Actinomycetota</taxon>
        <taxon>Actinomycetes</taxon>
        <taxon>Streptosporangiales</taxon>
        <taxon>Streptosporangiaceae</taxon>
        <taxon>Sphaerisporangium</taxon>
    </lineage>
</organism>
<evidence type="ECO:0000313" key="7">
    <source>
        <dbReference type="EMBL" id="MFC7385465.1"/>
    </source>
</evidence>
<accession>A0ABW2PB55</accession>
<reference evidence="8" key="1">
    <citation type="journal article" date="2019" name="Int. J. Syst. Evol. Microbiol.">
        <title>The Global Catalogue of Microorganisms (GCM) 10K type strain sequencing project: providing services to taxonomists for standard genome sequencing and annotation.</title>
        <authorList>
            <consortium name="The Broad Institute Genomics Platform"/>
            <consortium name="The Broad Institute Genome Sequencing Center for Infectious Disease"/>
            <person name="Wu L."/>
            <person name="Ma J."/>
        </authorList>
    </citation>
    <scope>NUCLEOTIDE SEQUENCE [LARGE SCALE GENOMIC DNA]</scope>
    <source>
        <strain evidence="8">CECT 7649</strain>
    </source>
</reference>
<dbReference type="InterPro" id="IPR011047">
    <property type="entry name" value="Quinoprotein_ADH-like_sf"/>
</dbReference>
<feature type="repeat" description="WD" evidence="3">
    <location>
        <begin position="983"/>
        <end position="1017"/>
    </location>
</feature>
<evidence type="ECO:0000256" key="3">
    <source>
        <dbReference type="PROSITE-ProRule" id="PRU00221"/>
    </source>
</evidence>
<dbReference type="RefSeq" id="WP_380829394.1">
    <property type="nucleotide sequence ID" value="NZ_JBHTCG010000018.1"/>
</dbReference>
<keyword evidence="5" id="KW-0812">Transmembrane</keyword>
<dbReference type="PROSITE" id="PS00678">
    <property type="entry name" value="WD_REPEATS_1"/>
    <property type="match status" value="5"/>
</dbReference>
<feature type="transmembrane region" description="Helical" evidence="5">
    <location>
        <begin position="735"/>
        <end position="757"/>
    </location>
</feature>
<dbReference type="CDD" id="cd00200">
    <property type="entry name" value="WD40"/>
    <property type="match status" value="1"/>
</dbReference>
<keyword evidence="2" id="KW-0677">Repeat</keyword>
<dbReference type="InterPro" id="IPR027417">
    <property type="entry name" value="P-loop_NTPase"/>
</dbReference>
<feature type="repeat" description="WD" evidence="3">
    <location>
        <begin position="1274"/>
        <end position="1315"/>
    </location>
</feature>
<evidence type="ECO:0000259" key="6">
    <source>
        <dbReference type="Pfam" id="PF20703"/>
    </source>
</evidence>
<dbReference type="PANTHER" id="PTHR19879">
    <property type="entry name" value="TRANSCRIPTION INITIATION FACTOR TFIID"/>
    <property type="match status" value="1"/>
</dbReference>
<dbReference type="PROSITE" id="PS50294">
    <property type="entry name" value="WD_REPEATS_REGION"/>
    <property type="match status" value="5"/>
</dbReference>
<feature type="repeat" description="WD" evidence="3">
    <location>
        <begin position="1141"/>
        <end position="1181"/>
    </location>
</feature>
<evidence type="ECO:0000256" key="4">
    <source>
        <dbReference type="SAM" id="MobiDB-lite"/>
    </source>
</evidence>
<feature type="region of interest" description="Disordered" evidence="4">
    <location>
        <begin position="1"/>
        <end position="66"/>
    </location>
</feature>
<evidence type="ECO:0000256" key="2">
    <source>
        <dbReference type="ARBA" id="ARBA00022737"/>
    </source>
</evidence>
<dbReference type="PROSITE" id="PS50082">
    <property type="entry name" value="WD_REPEATS_2"/>
    <property type="match status" value="8"/>
</dbReference>
<dbReference type="PRINTS" id="PR00320">
    <property type="entry name" value="GPROTEINBRPT"/>
</dbReference>
<keyword evidence="8" id="KW-1185">Reference proteome</keyword>
<feature type="domain" description="Novel STAND NTPase 1" evidence="6">
    <location>
        <begin position="271"/>
        <end position="683"/>
    </location>
</feature>
<dbReference type="SUPFAM" id="SSF50978">
    <property type="entry name" value="WD40 repeat-like"/>
    <property type="match status" value="1"/>
</dbReference>
<dbReference type="InterPro" id="IPR049052">
    <property type="entry name" value="nSTAND1"/>
</dbReference>
<evidence type="ECO:0000256" key="5">
    <source>
        <dbReference type="SAM" id="Phobius"/>
    </source>
</evidence>
<dbReference type="Gene3D" id="2.130.10.10">
    <property type="entry name" value="YVTN repeat-like/Quinoprotein amine dehydrogenase"/>
    <property type="match status" value="4"/>
</dbReference>
<dbReference type="InterPro" id="IPR020472">
    <property type="entry name" value="WD40_PAC1"/>
</dbReference>
<gene>
    <name evidence="7" type="ORF">ACFQSB_24875</name>
</gene>
<dbReference type="SMART" id="SM00320">
    <property type="entry name" value="WD40"/>
    <property type="match status" value="12"/>
</dbReference>
<feature type="repeat" description="WD" evidence="3">
    <location>
        <begin position="948"/>
        <end position="968"/>
    </location>
</feature>
<name>A0ABW2PB55_9ACTN</name>
<dbReference type="InterPro" id="IPR001680">
    <property type="entry name" value="WD40_rpt"/>
</dbReference>
<dbReference type="Pfam" id="PF00400">
    <property type="entry name" value="WD40"/>
    <property type="match status" value="6"/>
</dbReference>
<dbReference type="EMBL" id="JBHTCG010000018">
    <property type="protein sequence ID" value="MFC7385465.1"/>
    <property type="molecule type" value="Genomic_DNA"/>
</dbReference>
<feature type="repeat" description="WD" evidence="3">
    <location>
        <begin position="818"/>
        <end position="859"/>
    </location>
</feature>
<dbReference type="Proteomes" id="UP001596496">
    <property type="component" value="Unassembled WGS sequence"/>
</dbReference>
<dbReference type="SUPFAM" id="SSF52540">
    <property type="entry name" value="P-loop containing nucleoside triphosphate hydrolases"/>
    <property type="match status" value="1"/>
</dbReference>